<dbReference type="AlphaFoldDB" id="A0A6A7YAW6"/>
<dbReference type="Gene3D" id="1.20.910.10">
    <property type="entry name" value="Heme oxygenase-like"/>
    <property type="match status" value="1"/>
</dbReference>
<evidence type="ECO:0000313" key="2">
    <source>
        <dbReference type="EMBL" id="MQT15477.1"/>
    </source>
</evidence>
<feature type="domain" description="Thiaminase-2/PQQC" evidence="1">
    <location>
        <begin position="20"/>
        <end position="224"/>
    </location>
</feature>
<protein>
    <submittedName>
        <fullName evidence="2">TenA family protein</fullName>
    </submittedName>
</protein>
<comment type="caution">
    <text evidence="2">The sequence shown here is derived from an EMBL/GenBank/DDBJ whole genome shotgun (WGS) entry which is preliminary data.</text>
</comment>
<sequence length="226" mass="25205">MSEIDFEYGLFGRLRAAAGEEWTHYVRHPFVQQLGRGTLPERCFRRFLTQDYLFLIHFARAYGLLVYKSTSIADIRSATASLNAIVGELPVHIGYCRSWGLEEDAILAEPEAPQTITYTRYVIDVGLTGDALDLMAALLPCVAGYGEIGEILMADPTTVLDGSPYGAWLRNYEGEEYRESVAKAIRAIDEVGRRRGGDARFDSLSEIFTTATRLESAFWQMGLDAA</sequence>
<dbReference type="Proteomes" id="UP000332515">
    <property type="component" value="Unassembled WGS sequence"/>
</dbReference>
<dbReference type="InterPro" id="IPR050967">
    <property type="entry name" value="Thiamine_Salvage_TenA"/>
</dbReference>
<reference evidence="2 3" key="1">
    <citation type="submission" date="2019-09" db="EMBL/GenBank/DDBJ databases">
        <title>Segnochrobactrum spirostomi gen. nov., sp. nov., isolated from the ciliate Spirostomum cf. yagiui and description of a novel family, Segnochrobactraceae fam. nov. within the order Rhizobiales of the class Alphaproteobacteria.</title>
        <authorList>
            <person name="Akter S."/>
            <person name="Shazib S.U.A."/>
            <person name="Shin M.K."/>
        </authorList>
    </citation>
    <scope>NUCLEOTIDE SEQUENCE [LARGE SCALE GENOMIC DNA]</scope>
    <source>
        <strain evidence="2 3">Sp-1</strain>
    </source>
</reference>
<proteinExistence type="predicted"/>
<name>A0A6A7YAW6_9HYPH</name>
<dbReference type="InterPro" id="IPR016084">
    <property type="entry name" value="Haem_Oase-like_multi-hlx"/>
</dbReference>
<dbReference type="CDD" id="cd19367">
    <property type="entry name" value="TenA_C_ScTHI20-like"/>
    <property type="match status" value="1"/>
</dbReference>
<dbReference type="RefSeq" id="WP_153490856.1">
    <property type="nucleotide sequence ID" value="NZ_VWNA01000003.1"/>
</dbReference>
<evidence type="ECO:0000313" key="3">
    <source>
        <dbReference type="Proteomes" id="UP000332515"/>
    </source>
</evidence>
<accession>A0A6A7YAW6</accession>
<evidence type="ECO:0000259" key="1">
    <source>
        <dbReference type="Pfam" id="PF03070"/>
    </source>
</evidence>
<gene>
    <name evidence="2" type="ORF">F0357_23045</name>
</gene>
<dbReference type="GO" id="GO:0005829">
    <property type="term" value="C:cytosol"/>
    <property type="evidence" value="ECO:0007669"/>
    <property type="project" value="TreeGrafter"/>
</dbReference>
<dbReference type="SUPFAM" id="SSF48613">
    <property type="entry name" value="Heme oxygenase-like"/>
    <property type="match status" value="1"/>
</dbReference>
<dbReference type="InterPro" id="IPR004305">
    <property type="entry name" value="Thiaminase-2/PQQC"/>
</dbReference>
<organism evidence="2 3">
    <name type="scientific">Segnochrobactrum spirostomi</name>
    <dbReference type="NCBI Taxonomy" id="2608987"/>
    <lineage>
        <taxon>Bacteria</taxon>
        <taxon>Pseudomonadati</taxon>
        <taxon>Pseudomonadota</taxon>
        <taxon>Alphaproteobacteria</taxon>
        <taxon>Hyphomicrobiales</taxon>
        <taxon>Segnochrobactraceae</taxon>
        <taxon>Segnochrobactrum</taxon>
    </lineage>
</organism>
<dbReference type="Pfam" id="PF03070">
    <property type="entry name" value="TENA_THI-4"/>
    <property type="match status" value="1"/>
</dbReference>
<keyword evidence="3" id="KW-1185">Reference proteome</keyword>
<dbReference type="EMBL" id="VWNA01000003">
    <property type="protein sequence ID" value="MQT15477.1"/>
    <property type="molecule type" value="Genomic_DNA"/>
</dbReference>
<dbReference type="PANTHER" id="PTHR43198">
    <property type="entry name" value="BIFUNCTIONAL TH2 PROTEIN"/>
    <property type="match status" value="1"/>
</dbReference>
<dbReference type="PANTHER" id="PTHR43198:SF2">
    <property type="entry name" value="SI:CH1073-67J19.1-RELATED"/>
    <property type="match status" value="1"/>
</dbReference>